<keyword evidence="2" id="KW-0732">Signal</keyword>
<name>A0A6S7J654_PARCT</name>
<gene>
    <name evidence="3" type="ORF">PACLA_8A079266</name>
</gene>
<dbReference type="Proteomes" id="UP001152795">
    <property type="component" value="Unassembled WGS sequence"/>
</dbReference>
<dbReference type="EMBL" id="CACRXK020014845">
    <property type="protein sequence ID" value="CAB4027515.1"/>
    <property type="molecule type" value="Genomic_DNA"/>
</dbReference>
<feature type="chain" id="PRO_5043703012" evidence="2">
    <location>
        <begin position="24"/>
        <end position="407"/>
    </location>
</feature>
<comment type="caution">
    <text evidence="3">The sequence shown here is derived from an EMBL/GenBank/DDBJ whole genome shotgun (WGS) entry which is preliminary data.</text>
</comment>
<proteinExistence type="predicted"/>
<evidence type="ECO:0000256" key="1">
    <source>
        <dbReference type="SAM" id="MobiDB-lite"/>
    </source>
</evidence>
<feature type="region of interest" description="Disordered" evidence="1">
    <location>
        <begin position="281"/>
        <end position="367"/>
    </location>
</feature>
<keyword evidence="4" id="KW-1185">Reference proteome</keyword>
<dbReference type="OrthoDB" id="10441578at2759"/>
<organism evidence="3 4">
    <name type="scientific">Paramuricea clavata</name>
    <name type="common">Red gorgonian</name>
    <name type="synonym">Violescent sea-whip</name>
    <dbReference type="NCBI Taxonomy" id="317549"/>
    <lineage>
        <taxon>Eukaryota</taxon>
        <taxon>Metazoa</taxon>
        <taxon>Cnidaria</taxon>
        <taxon>Anthozoa</taxon>
        <taxon>Octocorallia</taxon>
        <taxon>Malacalcyonacea</taxon>
        <taxon>Plexauridae</taxon>
        <taxon>Paramuricea</taxon>
    </lineage>
</organism>
<feature type="compositionally biased region" description="Polar residues" evidence="1">
    <location>
        <begin position="292"/>
        <end position="367"/>
    </location>
</feature>
<reference evidence="3" key="1">
    <citation type="submission" date="2020-04" db="EMBL/GenBank/DDBJ databases">
        <authorList>
            <person name="Alioto T."/>
            <person name="Alioto T."/>
            <person name="Gomez Garrido J."/>
        </authorList>
    </citation>
    <scope>NUCLEOTIDE SEQUENCE</scope>
    <source>
        <strain evidence="3">A484AB</strain>
    </source>
</reference>
<feature type="signal peptide" evidence="2">
    <location>
        <begin position="1"/>
        <end position="23"/>
    </location>
</feature>
<protein>
    <submittedName>
        <fullName evidence="3">Uncharacterized protein</fullName>
    </submittedName>
</protein>
<evidence type="ECO:0000313" key="3">
    <source>
        <dbReference type="EMBL" id="CAB4027515.1"/>
    </source>
</evidence>
<dbReference type="AlphaFoldDB" id="A0A6S7J654"/>
<evidence type="ECO:0000313" key="4">
    <source>
        <dbReference type="Proteomes" id="UP001152795"/>
    </source>
</evidence>
<sequence length="407" mass="45082">MARYTLYIYVAIWLSSLVYVIQGDINAGNISQFHFSSERLGCESVSSQYVCPATALSPDLALDYETDADLLNLTLEDIKANNASQECISAITTTHCSGFTPRCFVNGSRDYGDARNACWKANRTCPVDSIEEGLCESLKVGLQPLSACVKPSKPINGSCPQPKFKMPEDKLDLYITSSKGYEDSGYFENLTTARFPNGSRMFSNECVSKIKELYCLPFYCSTNEQQIVVEYTYEDCDDIFYKCFGTALAELYEGPLKEAIYDLQDRYDNCGFYPYAIDSSGTGSGTPPVDIPTSQSMSTAPPGNNVSKTTQKEIPSTTPLMENTTSTTLDQNISTTPGQNISTTPRENRSTTLPEMTTSQPEDTKTFTTPKNVEFFRTPSPTGGNERRQNVPTLLLFFLLVLVHINM</sequence>
<accession>A0A6S7J654</accession>
<evidence type="ECO:0000256" key="2">
    <source>
        <dbReference type="SAM" id="SignalP"/>
    </source>
</evidence>